<dbReference type="InterPro" id="IPR012340">
    <property type="entry name" value="NA-bd_OB-fold"/>
</dbReference>
<dbReference type="GO" id="GO:0005829">
    <property type="term" value="C:cytosol"/>
    <property type="evidence" value="ECO:0007669"/>
    <property type="project" value="TreeGrafter"/>
</dbReference>
<keyword evidence="4 7" id="KW-0378">Hydrolase</keyword>
<protein>
    <recommendedName>
        <fullName evidence="7">Ribonuclease R</fullName>
        <shortName evidence="7">RNase R</shortName>
        <ecNumber evidence="7">3.1.13.1</ecNumber>
    </recommendedName>
</protein>
<dbReference type="InterPro" id="IPR050180">
    <property type="entry name" value="RNR_Ribonuclease"/>
</dbReference>
<evidence type="ECO:0000256" key="7">
    <source>
        <dbReference type="HAMAP-Rule" id="MF_01895"/>
    </source>
</evidence>
<comment type="function">
    <text evidence="7">3'-5' exoribonuclease that releases 5'-nucleoside monophosphates and is involved in maturation of structured RNAs.</text>
</comment>
<dbReference type="GO" id="GO:0003723">
    <property type="term" value="F:RNA binding"/>
    <property type="evidence" value="ECO:0007669"/>
    <property type="project" value="UniProtKB-UniRule"/>
</dbReference>
<evidence type="ECO:0000256" key="1">
    <source>
        <dbReference type="ARBA" id="ARBA00001849"/>
    </source>
</evidence>
<dbReference type="EMBL" id="ASIV01000005">
    <property type="protein sequence ID" value="KEG19716.1"/>
    <property type="molecule type" value="Genomic_DNA"/>
</dbReference>
<keyword evidence="6 7" id="KW-0694">RNA-binding</keyword>
<dbReference type="Gene3D" id="2.40.50.140">
    <property type="entry name" value="Nucleic acid-binding proteins"/>
    <property type="match status" value="1"/>
</dbReference>
<dbReference type="NCBIfam" id="TIGR00358">
    <property type="entry name" value="3_prime_RNase"/>
    <property type="match status" value="1"/>
</dbReference>
<feature type="domain" description="S1 motif" evidence="9">
    <location>
        <begin position="568"/>
        <end position="649"/>
    </location>
</feature>
<evidence type="ECO:0000256" key="3">
    <source>
        <dbReference type="ARBA" id="ARBA00022722"/>
    </source>
</evidence>
<dbReference type="EC" id="3.1.13.1" evidence="7"/>
<evidence type="ECO:0000313" key="10">
    <source>
        <dbReference type="EMBL" id="KEG19716.1"/>
    </source>
</evidence>
<dbReference type="GO" id="GO:0008859">
    <property type="term" value="F:exoribonuclease II activity"/>
    <property type="evidence" value="ECO:0007669"/>
    <property type="project" value="UniProtKB-UniRule"/>
</dbReference>
<dbReference type="PANTHER" id="PTHR23355:SF9">
    <property type="entry name" value="DIS3-LIKE EXONUCLEASE 2"/>
    <property type="match status" value="1"/>
</dbReference>
<dbReference type="GO" id="GO:0006402">
    <property type="term" value="P:mRNA catabolic process"/>
    <property type="evidence" value="ECO:0007669"/>
    <property type="project" value="TreeGrafter"/>
</dbReference>
<dbReference type="InterPro" id="IPR022966">
    <property type="entry name" value="RNase_II/R_CS"/>
</dbReference>
<dbReference type="RefSeq" id="WP_041849653.1">
    <property type="nucleotide sequence ID" value="NZ_KL503804.1"/>
</dbReference>
<dbReference type="InterPro" id="IPR004476">
    <property type="entry name" value="RNase_II/RNase_R"/>
</dbReference>
<dbReference type="Pfam" id="PF00575">
    <property type="entry name" value="S1"/>
    <property type="match status" value="1"/>
</dbReference>
<keyword evidence="3 7" id="KW-0540">Nuclease</keyword>
<dbReference type="SMART" id="SM00955">
    <property type="entry name" value="RNB"/>
    <property type="match status" value="1"/>
</dbReference>
<reference evidence="10 11" key="1">
    <citation type="submission" date="2013-04" db="EMBL/GenBank/DDBJ databases">
        <title>The Genome Sequence of Bartonella bacilliformis Ver097.</title>
        <authorList>
            <consortium name="The Broad Institute Genomics Platform"/>
            <consortium name="The Broad Institute Genome Sequencing Center for Infectious Disease"/>
            <person name="Feldgarden M."/>
            <person name="Kirby J."/>
            <person name="Birtles R."/>
            <person name="Dasch G."/>
            <person name="Hendrix L."/>
            <person name="Koehler J."/>
            <person name="Walker B."/>
            <person name="Young S.K."/>
            <person name="Zeng Q."/>
            <person name="Gargeya S."/>
            <person name="Fitzgerald M."/>
            <person name="Haas B."/>
            <person name="Abouelleil A."/>
            <person name="Allen A.W."/>
            <person name="Alvarado L."/>
            <person name="Arachchi H.M."/>
            <person name="Berlin A.M."/>
            <person name="Chapman S.B."/>
            <person name="Gainer-Dewar J."/>
            <person name="Goldberg J."/>
            <person name="Griggs A."/>
            <person name="Gujja S."/>
            <person name="Hansen M."/>
            <person name="Howarth C."/>
            <person name="Imamovic A."/>
            <person name="Ireland A."/>
            <person name="Larimer J."/>
            <person name="McCowan C."/>
            <person name="Murphy C."/>
            <person name="Pearson M."/>
            <person name="Poon T.W."/>
            <person name="Priest M."/>
            <person name="Roberts A."/>
            <person name="Saif S."/>
            <person name="Shea T."/>
            <person name="Sisk P."/>
            <person name="Sykes S."/>
            <person name="Wortman J."/>
            <person name="Nusbaum C."/>
            <person name="Birren B."/>
        </authorList>
    </citation>
    <scope>NUCLEOTIDE SEQUENCE [LARGE SCALE GENOMIC DNA]</scope>
    <source>
        <strain evidence="10 11">Ver097</strain>
    </source>
</reference>
<feature type="coiled-coil region" evidence="8">
    <location>
        <begin position="526"/>
        <end position="553"/>
    </location>
</feature>
<comment type="caution">
    <text evidence="10">The sequence shown here is derived from an EMBL/GenBank/DDBJ whole genome shotgun (WGS) entry which is preliminary data.</text>
</comment>
<keyword evidence="8" id="KW-0175">Coiled coil</keyword>
<comment type="catalytic activity">
    <reaction evidence="1 7">
        <text>Exonucleolytic cleavage in the 3'- to 5'-direction to yield nucleoside 5'-phosphates.</text>
        <dbReference type="EC" id="3.1.13.1"/>
    </reaction>
</comment>
<dbReference type="InterPro" id="IPR003029">
    <property type="entry name" value="S1_domain"/>
</dbReference>
<proteinExistence type="inferred from homology"/>
<dbReference type="STRING" id="1293911.H710_00932"/>
<evidence type="ECO:0000313" key="11">
    <source>
        <dbReference type="Proteomes" id="UP000031740"/>
    </source>
</evidence>
<evidence type="ECO:0000256" key="5">
    <source>
        <dbReference type="ARBA" id="ARBA00022839"/>
    </source>
</evidence>
<evidence type="ECO:0000259" key="9">
    <source>
        <dbReference type="PROSITE" id="PS50126"/>
    </source>
</evidence>
<name>A0A072R273_BARBA</name>
<evidence type="ECO:0000256" key="2">
    <source>
        <dbReference type="ARBA" id="ARBA00022490"/>
    </source>
</evidence>
<dbReference type="Pfam" id="PF00773">
    <property type="entry name" value="RNB"/>
    <property type="match status" value="1"/>
</dbReference>
<dbReference type="HOGENOM" id="CLU_002333_7_1_5"/>
<gene>
    <name evidence="7" type="primary">rnr</name>
    <name evidence="10" type="ORF">H710_00932</name>
</gene>
<dbReference type="PROSITE" id="PS50126">
    <property type="entry name" value="S1"/>
    <property type="match status" value="1"/>
</dbReference>
<dbReference type="InterPro" id="IPR001900">
    <property type="entry name" value="RNase_II/R"/>
</dbReference>
<sequence>MTKKKLSLITVAKINTCNKDGSFIAYPLKWENSTKPNIEIFPPRRMRNINFRVGDHILIKIFRNKNFQITPYTGRIVRKIDKQETKTLGIVRKLENGKWQLSPIERKIREFIIDEPSDIKIKSGNLVEIEIKNTNCRFKSAKITNVLEHIDSEKTLAMISLLSKRIPYIFPENVLEQAKNIKPTNTINREDWRHLPFVTIDPPDAKDHDDAVYAIKDEDPTNSGGWITIVAIADVSYYIKTGSALDKEALQRGNSVYFPDRVVPMLPETISNYLCSLREGEDRFSLAVRMVFDANGNKRKHSFHRIIMRTAAKLSYQEVQCAIEGNTNEKTAPLMENILQPLWAAYTSLKIARDLRQPLRLEISEKKVILDQHGRIKDILLPPHLEAHRLIEEFMIQANVSAAETLKEHRQPFIYRIHDEPSLTKQETLRNSLHKFRIPLSPKVKLTSKQLNNILTTITNTQQQKLINQIILRSQSQAEYNPKNIGHFGLNLQNYAHFTSPIRRYADLIVHRALIKALQLGDDGLTDEQEQNLVEIATQISSYERRAMMAERETIDRLVAHYLVDKIGHLFKGHISGVTKAGLFISLDKLNADGFVPISTLKNDYYHFDEEQHALIGKHNYKYYQLGNAVEIKLVEVQPFSGALCFEILTEPQLLTSSSLSYHKTKSTMKRRKRNSYKRKI</sequence>
<comment type="subcellular location">
    <subcellularLocation>
        <location evidence="7">Cytoplasm</location>
    </subcellularLocation>
</comment>
<keyword evidence="2 7" id="KW-0963">Cytoplasm</keyword>
<dbReference type="PATRIC" id="fig|1293911.3.peg.963"/>
<dbReference type="CDD" id="cd04471">
    <property type="entry name" value="S1_RNase_R"/>
    <property type="match status" value="1"/>
</dbReference>
<dbReference type="Proteomes" id="UP000031740">
    <property type="component" value="Unassembled WGS sequence"/>
</dbReference>
<evidence type="ECO:0000256" key="4">
    <source>
        <dbReference type="ARBA" id="ARBA00022801"/>
    </source>
</evidence>
<dbReference type="NCBIfam" id="TIGR02063">
    <property type="entry name" value="RNase_R"/>
    <property type="match status" value="1"/>
</dbReference>
<comment type="similarity">
    <text evidence="7">Belongs to the RNR ribonuclease family. RNase R subfamily.</text>
</comment>
<dbReference type="SUPFAM" id="SSF50249">
    <property type="entry name" value="Nucleic acid-binding proteins"/>
    <property type="match status" value="2"/>
</dbReference>
<dbReference type="HAMAP" id="MF_01895">
    <property type="entry name" value="RNase_R"/>
    <property type="match status" value="1"/>
</dbReference>
<evidence type="ECO:0000256" key="8">
    <source>
        <dbReference type="SAM" id="Coils"/>
    </source>
</evidence>
<dbReference type="AlphaFoldDB" id="A0A072R273"/>
<dbReference type="PROSITE" id="PS01175">
    <property type="entry name" value="RIBONUCLEASE_II"/>
    <property type="match status" value="1"/>
</dbReference>
<dbReference type="PANTHER" id="PTHR23355">
    <property type="entry name" value="RIBONUCLEASE"/>
    <property type="match status" value="1"/>
</dbReference>
<organism evidence="10 11">
    <name type="scientific">Bartonella bacilliformis Ver097</name>
    <dbReference type="NCBI Taxonomy" id="1293911"/>
    <lineage>
        <taxon>Bacteria</taxon>
        <taxon>Pseudomonadati</taxon>
        <taxon>Pseudomonadota</taxon>
        <taxon>Alphaproteobacteria</taxon>
        <taxon>Hyphomicrobiales</taxon>
        <taxon>Bartonellaceae</taxon>
        <taxon>Bartonella</taxon>
    </lineage>
</organism>
<dbReference type="InterPro" id="IPR011805">
    <property type="entry name" value="RNase_R"/>
</dbReference>
<dbReference type="SMART" id="SM00316">
    <property type="entry name" value="S1"/>
    <property type="match status" value="1"/>
</dbReference>
<keyword evidence="5 7" id="KW-0269">Exonuclease</keyword>
<evidence type="ECO:0000256" key="6">
    <source>
        <dbReference type="ARBA" id="ARBA00022884"/>
    </source>
</evidence>
<accession>A0A072R273</accession>